<proteinExistence type="predicted"/>
<dbReference type="PANTHER" id="PTHR10587">
    <property type="entry name" value="GLYCOSYL TRANSFERASE-RELATED"/>
    <property type="match status" value="1"/>
</dbReference>
<dbReference type="SUPFAM" id="SSF88713">
    <property type="entry name" value="Glycoside hydrolase/deacetylase"/>
    <property type="match status" value="1"/>
</dbReference>
<dbReference type="PANTHER" id="PTHR10587:SF133">
    <property type="entry name" value="CHITIN DEACETYLASE 1-RELATED"/>
    <property type="match status" value="1"/>
</dbReference>
<feature type="domain" description="NodB homology" evidence="4">
    <location>
        <begin position="287"/>
        <end position="461"/>
    </location>
</feature>
<dbReference type="PROSITE" id="PS51677">
    <property type="entry name" value="NODB"/>
    <property type="match status" value="1"/>
</dbReference>
<evidence type="ECO:0000259" key="4">
    <source>
        <dbReference type="PROSITE" id="PS51677"/>
    </source>
</evidence>
<dbReference type="AlphaFoldDB" id="A0A1B1S1D3"/>
<dbReference type="KEGG" id="pll:I858_008285"/>
<dbReference type="GO" id="GO:0005975">
    <property type="term" value="P:carbohydrate metabolic process"/>
    <property type="evidence" value="ECO:0007669"/>
    <property type="project" value="InterPro"/>
</dbReference>
<dbReference type="InterPro" id="IPR011330">
    <property type="entry name" value="Glyco_hydro/deAcase_b/a-brl"/>
</dbReference>
<dbReference type="GO" id="GO:0016020">
    <property type="term" value="C:membrane"/>
    <property type="evidence" value="ECO:0007669"/>
    <property type="project" value="TreeGrafter"/>
</dbReference>
<feature type="transmembrane region" description="Helical" evidence="3">
    <location>
        <begin position="21"/>
        <end position="41"/>
    </location>
</feature>
<reference evidence="5" key="1">
    <citation type="submission" date="2016-10" db="EMBL/GenBank/DDBJ databases">
        <authorList>
            <person name="See-Too W.S."/>
        </authorList>
    </citation>
    <scope>NUCLEOTIDE SEQUENCE</scope>
    <source>
        <strain evidence="5">L10.15</strain>
    </source>
</reference>
<dbReference type="InterPro" id="IPR050248">
    <property type="entry name" value="Polysacc_deacetylase_ArnD"/>
</dbReference>
<evidence type="ECO:0000256" key="2">
    <source>
        <dbReference type="ARBA" id="ARBA00022801"/>
    </source>
</evidence>
<evidence type="ECO:0000256" key="3">
    <source>
        <dbReference type="SAM" id="Phobius"/>
    </source>
</evidence>
<dbReference type="Pfam" id="PF01522">
    <property type="entry name" value="Polysacc_deac_1"/>
    <property type="match status" value="1"/>
</dbReference>
<gene>
    <name evidence="5" type="ORF">I858_008285</name>
</gene>
<evidence type="ECO:0000313" key="5">
    <source>
        <dbReference type="EMBL" id="ANU26991.1"/>
    </source>
</evidence>
<dbReference type="GO" id="GO:0046872">
    <property type="term" value="F:metal ion binding"/>
    <property type="evidence" value="ECO:0007669"/>
    <property type="project" value="UniProtKB-KW"/>
</dbReference>
<dbReference type="EMBL" id="CP016540">
    <property type="protein sequence ID" value="ANU26991.1"/>
    <property type="molecule type" value="Genomic_DNA"/>
</dbReference>
<sequence length="466" mass="52360">MKGVLVVNRKNQKRRSFWINALLIFFIGVLTVSTFSLITMATKKENASTSEATKVTVPTKIMFNTADSDVPSIKIITETSTNAAAPFVLQYPQTEHSTHNKAVFQYIKRAKEDYLTKTQNGKVEGDLTISYEIIPHSSKNYSIVLTTNRVIGDASEQQGVESFHWNLETGESFTISDILSNDSKHLMVLSTLVRHDLYNNSTVTKEFFQEKIRVETEPIWAKFERFAVTDEAITFYFGESEEGIGIGNPLVATVPLTTINELLAEPFQLPKEEKEEGMTQAPGETTKKVALTFDDGPNPKTTMQILETLDKYDAQATFFMLGNMVKAYPEIAKKVQEEGHEIGNHSWNHPDLTKQSTEKVQSEIRDTNIIIEMVTGEKPTSFRPPYGAVNAAVRQQTNLPIVLWNVDTLDWKDRDAYQLLVNVKRDVKNGSTVLMHDIHQSTADGLDAVLAYLQSEGYTFVKASDL</sequence>
<keyword evidence="2" id="KW-0378">Hydrolase</keyword>
<dbReference type="InterPro" id="IPR037126">
    <property type="entry name" value="PdaC/RsiV-like_sf"/>
</dbReference>
<keyword evidence="3" id="KW-0812">Transmembrane</keyword>
<evidence type="ECO:0000313" key="6">
    <source>
        <dbReference type="Proteomes" id="UP000053354"/>
    </source>
</evidence>
<organism evidence="5 6">
    <name type="scientific">Planococcus versutus</name>
    <dbReference type="NCBI Taxonomy" id="1302659"/>
    <lineage>
        <taxon>Bacteria</taxon>
        <taxon>Bacillati</taxon>
        <taxon>Bacillota</taxon>
        <taxon>Bacilli</taxon>
        <taxon>Bacillales</taxon>
        <taxon>Caryophanaceae</taxon>
        <taxon>Planococcus</taxon>
    </lineage>
</organism>
<protein>
    <recommendedName>
        <fullName evidence="4">NodB homology domain-containing protein</fullName>
    </recommendedName>
</protein>
<evidence type="ECO:0000256" key="1">
    <source>
        <dbReference type="ARBA" id="ARBA00022723"/>
    </source>
</evidence>
<dbReference type="STRING" id="1302659.I858_008285"/>
<accession>A0A1B1S1D3</accession>
<name>A0A1B1S1D3_9BACL</name>
<keyword evidence="1" id="KW-0479">Metal-binding</keyword>
<dbReference type="Proteomes" id="UP000053354">
    <property type="component" value="Chromosome"/>
</dbReference>
<keyword evidence="3" id="KW-0472">Membrane</keyword>
<dbReference type="GO" id="GO:0016810">
    <property type="term" value="F:hydrolase activity, acting on carbon-nitrogen (but not peptide) bonds"/>
    <property type="evidence" value="ECO:0007669"/>
    <property type="project" value="InterPro"/>
</dbReference>
<keyword evidence="3" id="KW-1133">Transmembrane helix</keyword>
<keyword evidence="6" id="KW-1185">Reference proteome</keyword>
<dbReference type="Gene3D" id="3.20.20.370">
    <property type="entry name" value="Glycoside hydrolase/deacetylase"/>
    <property type="match status" value="1"/>
</dbReference>
<dbReference type="Gene3D" id="3.90.640.20">
    <property type="entry name" value="Heat-shock cognate protein, ATPase"/>
    <property type="match status" value="1"/>
</dbReference>
<dbReference type="InterPro" id="IPR002509">
    <property type="entry name" value="NODB_dom"/>
</dbReference>